<reference evidence="2" key="1">
    <citation type="submission" date="2017-02" db="UniProtKB">
        <authorList>
            <consortium name="WormBaseParasite"/>
        </authorList>
    </citation>
    <scope>IDENTIFICATION</scope>
</reference>
<proteinExistence type="predicted"/>
<protein>
    <submittedName>
        <fullName evidence="2">Uncharacterized protein</fullName>
    </submittedName>
</protein>
<dbReference type="WBParaSite" id="ALUE_0000187401-mRNA-1">
    <property type="protein sequence ID" value="ALUE_0000187401-mRNA-1"/>
    <property type="gene ID" value="ALUE_0000187401"/>
</dbReference>
<evidence type="ECO:0000313" key="2">
    <source>
        <dbReference type="WBParaSite" id="ALUE_0000187401-mRNA-1"/>
    </source>
</evidence>
<evidence type="ECO:0000313" key="1">
    <source>
        <dbReference type="Proteomes" id="UP000036681"/>
    </source>
</evidence>
<keyword evidence="1" id="KW-1185">Reference proteome</keyword>
<name>A0A0M3HK29_ASCLU</name>
<dbReference type="AlphaFoldDB" id="A0A0M3HK29"/>
<accession>A0A0M3HK29</accession>
<sequence length="32" mass="4053">MTFRFDHFLRKWIHFIESDQIMPSGCKFRFQC</sequence>
<dbReference type="Proteomes" id="UP000036681">
    <property type="component" value="Unplaced"/>
</dbReference>
<organism evidence="1 2">
    <name type="scientific">Ascaris lumbricoides</name>
    <name type="common">Giant roundworm</name>
    <dbReference type="NCBI Taxonomy" id="6252"/>
    <lineage>
        <taxon>Eukaryota</taxon>
        <taxon>Metazoa</taxon>
        <taxon>Ecdysozoa</taxon>
        <taxon>Nematoda</taxon>
        <taxon>Chromadorea</taxon>
        <taxon>Rhabditida</taxon>
        <taxon>Spirurina</taxon>
        <taxon>Ascaridomorpha</taxon>
        <taxon>Ascaridoidea</taxon>
        <taxon>Ascarididae</taxon>
        <taxon>Ascaris</taxon>
    </lineage>
</organism>